<keyword evidence="9" id="KW-1278">Translocase</keyword>
<dbReference type="PANTHER" id="PTHR11058:SF9">
    <property type="entry name" value="NADH-UBIQUINONE OXIDOREDUCTASE CHAIN 3"/>
    <property type="match status" value="1"/>
</dbReference>
<evidence type="ECO:0000256" key="7">
    <source>
        <dbReference type="ARBA" id="ARBA00023136"/>
    </source>
</evidence>
<evidence type="ECO:0000256" key="3">
    <source>
        <dbReference type="ARBA" id="ARBA00021007"/>
    </source>
</evidence>
<feature type="transmembrane region" description="Helical" evidence="9">
    <location>
        <begin position="6"/>
        <end position="25"/>
    </location>
</feature>
<organism evidence="10">
    <name type="scientific">Hypochilus thorelli</name>
    <name type="common">Thorell's lampshade-web spider</name>
    <dbReference type="NCBI Taxonomy" id="139869"/>
    <lineage>
        <taxon>Eukaryota</taxon>
        <taxon>Metazoa</taxon>
        <taxon>Ecdysozoa</taxon>
        <taxon>Arthropoda</taxon>
        <taxon>Chelicerata</taxon>
        <taxon>Arachnida</taxon>
        <taxon>Araneae</taxon>
        <taxon>Araneomorphae</taxon>
        <taxon>Hypochilidae</taxon>
        <taxon>Hypochilus</taxon>
    </lineage>
</organism>
<dbReference type="InterPro" id="IPR038430">
    <property type="entry name" value="NDAH_ubi_oxred_su3_sf"/>
</dbReference>
<keyword evidence="6 9" id="KW-1133">Transmembrane helix</keyword>
<evidence type="ECO:0000256" key="6">
    <source>
        <dbReference type="ARBA" id="ARBA00022989"/>
    </source>
</evidence>
<reference evidence="10" key="1">
    <citation type="journal article" date="2008" name="Mol. Biol. Evol.">
        <title>Parallel evolution of truncated transfer RNA genes in arachnid mitochondrial genomes.</title>
        <authorList>
            <person name="Masta S.E."/>
            <person name="Boore J.L."/>
        </authorList>
    </citation>
    <scope>NUCLEOTIDE SEQUENCE</scope>
</reference>
<keyword evidence="9 10" id="KW-0496">Mitochondrion</keyword>
<dbReference type="InterPro" id="IPR000440">
    <property type="entry name" value="NADH_UbQ/plastoQ_OxRdtase_su3"/>
</dbReference>
<accession>B2CKT7</accession>
<keyword evidence="7 9" id="KW-0472">Membrane</keyword>
<keyword evidence="9" id="KW-0249">Electron transport</keyword>
<dbReference type="GeneID" id="6335931"/>
<keyword evidence="9" id="KW-0830">Ubiquinone</keyword>
<keyword evidence="4 9" id="KW-0813">Transport</keyword>
<dbReference type="GO" id="GO:0008137">
    <property type="term" value="F:NADH dehydrogenase (ubiquinone) activity"/>
    <property type="evidence" value="ECO:0007669"/>
    <property type="project" value="UniProtKB-UniRule"/>
</dbReference>
<comment type="subcellular location">
    <subcellularLocation>
        <location evidence="1">Membrane</location>
    </subcellularLocation>
    <subcellularLocation>
        <location evidence="9">Mitochondrion membrane</location>
        <topology evidence="9">Multi-pass membrane protein</topology>
    </subcellularLocation>
</comment>
<evidence type="ECO:0000256" key="4">
    <source>
        <dbReference type="ARBA" id="ARBA00022448"/>
    </source>
</evidence>
<dbReference type="CTD" id="4537"/>
<feature type="transmembrane region" description="Helical" evidence="9">
    <location>
        <begin position="57"/>
        <end position="77"/>
    </location>
</feature>
<dbReference type="EMBL" id="EU523753">
    <property type="protein sequence ID" value="ACA62649.1"/>
    <property type="molecule type" value="Genomic_DNA"/>
</dbReference>
<gene>
    <name evidence="10" type="primary">ND3</name>
</gene>
<keyword evidence="9" id="KW-0679">Respiratory chain</keyword>
<dbReference type="EC" id="7.1.1.2" evidence="9"/>
<protein>
    <recommendedName>
        <fullName evidence="3 9">NADH-ubiquinone oxidoreductase chain 3</fullName>
        <ecNumber evidence="9">7.1.1.2</ecNumber>
    </recommendedName>
</protein>
<proteinExistence type="inferred from homology"/>
<dbReference type="GO" id="GO:0030964">
    <property type="term" value="C:NADH dehydrogenase complex"/>
    <property type="evidence" value="ECO:0007669"/>
    <property type="project" value="TreeGrafter"/>
</dbReference>
<comment type="function">
    <text evidence="9">Core subunit of the mitochondrial membrane respiratory chain NADH dehydrogenase (Complex I) which catalyzes electron transfer from NADH through the respiratory chain, using ubiquinone as an electron acceptor. Essential for the catalytic activity of complex I.</text>
</comment>
<evidence type="ECO:0000256" key="2">
    <source>
        <dbReference type="ARBA" id="ARBA00008472"/>
    </source>
</evidence>
<dbReference type="PANTHER" id="PTHR11058">
    <property type="entry name" value="NADH-UBIQUINONE OXIDOREDUCTASE CHAIN 3"/>
    <property type="match status" value="1"/>
</dbReference>
<dbReference type="RefSeq" id="YP_001936586.1">
    <property type="nucleotide sequence ID" value="NC_010777.1"/>
</dbReference>
<evidence type="ECO:0000256" key="8">
    <source>
        <dbReference type="ARBA" id="ARBA00049551"/>
    </source>
</evidence>
<geneLocation type="mitochondrion" evidence="10"/>
<dbReference type="Pfam" id="PF00507">
    <property type="entry name" value="Oxidored_q4"/>
    <property type="match status" value="1"/>
</dbReference>
<sequence length="114" mass="13538">MKIYFFLSLLILVVVMLMYLLMLMLEWSMEGHDNVLSPYECGFETLSLTRYNFSYRFFLIAVLFLIFDVEIVLMFPVPFVNMIISSMTFLFLFVMILLLGLVYEMSFGTLSWMK</sequence>
<evidence type="ECO:0000313" key="10">
    <source>
        <dbReference type="EMBL" id="ACA62649.1"/>
    </source>
</evidence>
<evidence type="ECO:0000256" key="1">
    <source>
        <dbReference type="ARBA" id="ARBA00004370"/>
    </source>
</evidence>
<dbReference type="AlphaFoldDB" id="B2CKT7"/>
<dbReference type="Gene3D" id="1.20.58.1610">
    <property type="entry name" value="NADH:ubiquinone/plastoquinone oxidoreductase, chain 3"/>
    <property type="match status" value="1"/>
</dbReference>
<evidence type="ECO:0000256" key="9">
    <source>
        <dbReference type="RuleBase" id="RU003640"/>
    </source>
</evidence>
<comment type="catalytic activity">
    <reaction evidence="8 9">
        <text>a ubiquinone + NADH + 5 H(+)(in) = a ubiquinol + NAD(+) + 4 H(+)(out)</text>
        <dbReference type="Rhea" id="RHEA:29091"/>
        <dbReference type="Rhea" id="RHEA-COMP:9565"/>
        <dbReference type="Rhea" id="RHEA-COMP:9566"/>
        <dbReference type="ChEBI" id="CHEBI:15378"/>
        <dbReference type="ChEBI" id="CHEBI:16389"/>
        <dbReference type="ChEBI" id="CHEBI:17976"/>
        <dbReference type="ChEBI" id="CHEBI:57540"/>
        <dbReference type="ChEBI" id="CHEBI:57945"/>
        <dbReference type="EC" id="7.1.1.2"/>
    </reaction>
</comment>
<comment type="similarity">
    <text evidence="2 9">Belongs to the complex I subunit 3 family.</text>
</comment>
<keyword evidence="5 9" id="KW-0812">Transmembrane</keyword>
<dbReference type="GO" id="GO:0031966">
    <property type="term" value="C:mitochondrial membrane"/>
    <property type="evidence" value="ECO:0007669"/>
    <property type="project" value="UniProtKB-SubCell"/>
</dbReference>
<keyword evidence="9" id="KW-0520">NAD</keyword>
<name>B2CKT7_HYPTH</name>
<evidence type="ECO:0000256" key="5">
    <source>
        <dbReference type="ARBA" id="ARBA00022692"/>
    </source>
</evidence>
<feature type="transmembrane region" description="Helical" evidence="9">
    <location>
        <begin position="83"/>
        <end position="103"/>
    </location>
</feature>